<evidence type="ECO:0000313" key="2">
    <source>
        <dbReference type="Proteomes" id="UP000316167"/>
    </source>
</evidence>
<accession>A0A562SQR9</accession>
<proteinExistence type="predicted"/>
<dbReference type="AlphaFoldDB" id="A0A562SQR9"/>
<dbReference type="InterPro" id="IPR040807">
    <property type="entry name" value="DUF5522"/>
</dbReference>
<dbReference type="Proteomes" id="UP000316167">
    <property type="component" value="Unassembled WGS sequence"/>
</dbReference>
<evidence type="ECO:0000313" key="1">
    <source>
        <dbReference type="EMBL" id="TWI83120.1"/>
    </source>
</evidence>
<dbReference type="RefSeq" id="WP_144885202.1">
    <property type="nucleotide sequence ID" value="NZ_VLLE01000003.1"/>
</dbReference>
<organism evidence="1 2">
    <name type="scientific">Lacibacter cauensis</name>
    <dbReference type="NCBI Taxonomy" id="510947"/>
    <lineage>
        <taxon>Bacteria</taxon>
        <taxon>Pseudomonadati</taxon>
        <taxon>Bacteroidota</taxon>
        <taxon>Chitinophagia</taxon>
        <taxon>Chitinophagales</taxon>
        <taxon>Chitinophagaceae</taxon>
        <taxon>Lacibacter</taxon>
    </lineage>
</organism>
<comment type="caution">
    <text evidence="1">The sequence shown here is derived from an EMBL/GenBank/DDBJ whole genome shotgun (WGS) entry which is preliminary data.</text>
</comment>
<protein>
    <submittedName>
        <fullName evidence="1">Uncharacterized protein</fullName>
    </submittedName>
</protein>
<keyword evidence="2" id="KW-1185">Reference proteome</keyword>
<dbReference type="Pfam" id="PF17653">
    <property type="entry name" value="DUF5522"/>
    <property type="match status" value="1"/>
</dbReference>
<reference evidence="1 2" key="1">
    <citation type="journal article" date="2015" name="Stand. Genomic Sci.">
        <title>Genomic Encyclopedia of Bacterial and Archaeal Type Strains, Phase III: the genomes of soil and plant-associated and newly described type strains.</title>
        <authorList>
            <person name="Whitman W.B."/>
            <person name="Woyke T."/>
            <person name="Klenk H.P."/>
            <person name="Zhou Y."/>
            <person name="Lilburn T.G."/>
            <person name="Beck B.J."/>
            <person name="De Vos P."/>
            <person name="Vandamme P."/>
            <person name="Eisen J.A."/>
            <person name="Garrity G."/>
            <person name="Hugenholtz P."/>
            <person name="Kyrpides N.C."/>
        </authorList>
    </citation>
    <scope>NUCLEOTIDE SEQUENCE [LARGE SCALE GENOMIC DNA]</scope>
    <source>
        <strain evidence="1 2">CGMCC 1.7271</strain>
    </source>
</reference>
<sequence>MNKLKEGIDFYYDEQDNVVLTAKYHLDKGYCCGHGCRHCPYDYEAVPEPRRTLVIKERNNAQQKASNQTTNSR</sequence>
<dbReference type="EMBL" id="VLLE01000003">
    <property type="protein sequence ID" value="TWI83120.1"/>
    <property type="molecule type" value="Genomic_DNA"/>
</dbReference>
<gene>
    <name evidence="1" type="ORF">IQ13_1226</name>
</gene>
<dbReference type="OrthoDB" id="9800168at2"/>
<name>A0A562SQR9_9BACT</name>